<keyword evidence="1" id="KW-0597">Phosphoprotein</keyword>
<dbReference type="GO" id="GO:0000160">
    <property type="term" value="P:phosphorelay signal transduction system"/>
    <property type="evidence" value="ECO:0007669"/>
    <property type="project" value="InterPro"/>
</dbReference>
<evidence type="ECO:0000313" key="6">
    <source>
        <dbReference type="EMBL" id="MBK7676851.1"/>
    </source>
</evidence>
<dbReference type="Gene3D" id="3.40.50.2300">
    <property type="match status" value="1"/>
</dbReference>
<dbReference type="SMART" id="SM00091">
    <property type="entry name" value="PAS"/>
    <property type="match status" value="1"/>
</dbReference>
<dbReference type="InterPro" id="IPR029787">
    <property type="entry name" value="Nucleotide_cyclase"/>
</dbReference>
<evidence type="ECO:0000259" key="3">
    <source>
        <dbReference type="PROSITE" id="PS50112"/>
    </source>
</evidence>
<dbReference type="PROSITE" id="PS50887">
    <property type="entry name" value="GGDEF"/>
    <property type="match status" value="1"/>
</dbReference>
<dbReference type="SUPFAM" id="SSF55785">
    <property type="entry name" value="PYP-like sensor domain (PAS domain)"/>
    <property type="match status" value="1"/>
</dbReference>
<dbReference type="Pfam" id="PF00990">
    <property type="entry name" value="GGDEF"/>
    <property type="match status" value="1"/>
</dbReference>
<name>A0A935UH91_9PROT</name>
<comment type="caution">
    <text evidence="6">The sequence shown here is derived from an EMBL/GenBank/DDBJ whole genome shotgun (WGS) entry which is preliminary data.</text>
</comment>
<dbReference type="SMART" id="SM00267">
    <property type="entry name" value="GGDEF"/>
    <property type="match status" value="1"/>
</dbReference>
<dbReference type="AlphaFoldDB" id="A0A935UH91"/>
<dbReference type="Pfam" id="PF00072">
    <property type="entry name" value="Response_reg"/>
    <property type="match status" value="1"/>
</dbReference>
<proteinExistence type="predicted"/>
<evidence type="ECO:0000259" key="5">
    <source>
        <dbReference type="PROSITE" id="PS50887"/>
    </source>
</evidence>
<feature type="domain" description="Response regulatory" evidence="2">
    <location>
        <begin position="22"/>
        <end position="136"/>
    </location>
</feature>
<dbReference type="InterPro" id="IPR013767">
    <property type="entry name" value="PAS_fold"/>
</dbReference>
<dbReference type="SUPFAM" id="SSF55073">
    <property type="entry name" value="Nucleotide cyclase"/>
    <property type="match status" value="1"/>
</dbReference>
<accession>A0A935UH91</accession>
<reference evidence="6 7" key="1">
    <citation type="submission" date="2020-10" db="EMBL/GenBank/DDBJ databases">
        <title>Connecting structure to function with the recovery of over 1000 high-quality activated sludge metagenome-assembled genomes encoding full-length rRNA genes using long-read sequencing.</title>
        <authorList>
            <person name="Singleton C.M."/>
            <person name="Petriglieri F."/>
            <person name="Kristensen J.M."/>
            <person name="Kirkegaard R.H."/>
            <person name="Michaelsen T.Y."/>
            <person name="Andersen M.H."/>
            <person name="Karst S.M."/>
            <person name="Dueholm M.S."/>
            <person name="Nielsen P.H."/>
            <person name="Albertsen M."/>
        </authorList>
    </citation>
    <scope>NUCLEOTIDE SEQUENCE [LARGE SCALE GENOMIC DNA]</scope>
    <source>
        <strain evidence="6">EsbW_18-Q3-R4-48_BATAC.285</strain>
    </source>
</reference>
<dbReference type="PROSITE" id="PS50110">
    <property type="entry name" value="RESPONSE_REGULATORY"/>
    <property type="match status" value="1"/>
</dbReference>
<dbReference type="CDD" id="cd01949">
    <property type="entry name" value="GGDEF"/>
    <property type="match status" value="1"/>
</dbReference>
<dbReference type="Pfam" id="PF00563">
    <property type="entry name" value="EAL"/>
    <property type="match status" value="1"/>
</dbReference>
<dbReference type="Gene3D" id="3.20.20.450">
    <property type="entry name" value="EAL domain"/>
    <property type="match status" value="1"/>
</dbReference>
<feature type="domain" description="EAL" evidence="4">
    <location>
        <begin position="467"/>
        <end position="723"/>
    </location>
</feature>
<dbReference type="Gene3D" id="3.30.70.270">
    <property type="match status" value="1"/>
</dbReference>
<dbReference type="PANTHER" id="PTHR44757">
    <property type="entry name" value="DIGUANYLATE CYCLASE DGCP"/>
    <property type="match status" value="1"/>
</dbReference>
<feature type="domain" description="PAS" evidence="3">
    <location>
        <begin position="155"/>
        <end position="212"/>
    </location>
</feature>
<dbReference type="InterPro" id="IPR035919">
    <property type="entry name" value="EAL_sf"/>
</dbReference>
<evidence type="ECO:0000259" key="4">
    <source>
        <dbReference type="PROSITE" id="PS50883"/>
    </source>
</evidence>
<evidence type="ECO:0000313" key="7">
    <source>
        <dbReference type="Proteomes" id="UP000697998"/>
    </source>
</evidence>
<dbReference type="GO" id="GO:0003824">
    <property type="term" value="F:catalytic activity"/>
    <property type="evidence" value="ECO:0007669"/>
    <property type="project" value="UniProtKB-ARBA"/>
</dbReference>
<dbReference type="InterPro" id="IPR001633">
    <property type="entry name" value="EAL_dom"/>
</dbReference>
<sequence>MKVIANVDFSPQIPDIPQTSSSILIVDDEERIRAVYRQLLTAEGRRIEECGTGCEAQRRLDRRDVDVLILDLNLPDINGLEVMQWMVDEHVPTAVVVFSGDESIDSAIRALRHGAFEFIRKHGDPEELIDTVARVLRRRQIEREHALMTVRLEHSERLHRFLVERSPDIIYTLDRNGSFIFINGRVEALLGYTPAELLGKHYSVVVHPDDLEHARFAFNERRIGDRASTNVEVRLQTKTQGVRHFENRTIVTILSAQGLYAAEEGPDDLYFMGTSGVARDITDRKKAEETIAFQAFHDLLTGLPNRILFKDRLGVALTQAKRKGKRVGVMFIDIDRFKLVNDTYGHHEGDELLKCFAQRARSCLRSGDTLARQGGDEFTVLLPDLGAGEDAGVIAAKMLAELKRPFKIAGLDFFTTVSIGISLYPDNGKTPEVLLRNADIAMYQIKSQGKNGYLQYTPEMHSGHSMRITLESDLRNALKVGNQFELYYQPQIDFGQRRTIGMEALIRWHHPVHGLMTPDTFIPLAEETGLIVDLGEWVVDQALSQLASWRRKGFTGLQLAINLSPKEFEREDLPERLFQRVRAFAIPTAAVDIEITENLLMKDAEKNISMVKQLRNYGLRVSIDDFGTRYSSLNYLRRFPINSIKVDQSFVRDLNPLNHSSTSIIHAISCIARSFGLRILAEGVETEAQRQLLSELACNDMQGFLFSQPLPAAEFEHFLNAGGFPCCSQVPAC</sequence>
<dbReference type="PROSITE" id="PS50112">
    <property type="entry name" value="PAS"/>
    <property type="match status" value="1"/>
</dbReference>
<gene>
    <name evidence="6" type="ORF">IPJ27_20025</name>
</gene>
<dbReference type="SMART" id="SM00052">
    <property type="entry name" value="EAL"/>
    <property type="match status" value="1"/>
</dbReference>
<dbReference type="CDD" id="cd01948">
    <property type="entry name" value="EAL"/>
    <property type="match status" value="1"/>
</dbReference>
<dbReference type="NCBIfam" id="TIGR00229">
    <property type="entry name" value="sensory_box"/>
    <property type="match status" value="1"/>
</dbReference>
<evidence type="ECO:0000256" key="1">
    <source>
        <dbReference type="PROSITE-ProRule" id="PRU00169"/>
    </source>
</evidence>
<dbReference type="PROSITE" id="PS50883">
    <property type="entry name" value="EAL"/>
    <property type="match status" value="1"/>
</dbReference>
<dbReference type="CDD" id="cd00130">
    <property type="entry name" value="PAS"/>
    <property type="match status" value="1"/>
</dbReference>
<evidence type="ECO:0000259" key="2">
    <source>
        <dbReference type="PROSITE" id="PS50110"/>
    </source>
</evidence>
<dbReference type="InterPro" id="IPR043128">
    <property type="entry name" value="Rev_trsase/Diguanyl_cyclase"/>
</dbReference>
<dbReference type="GO" id="GO:0006355">
    <property type="term" value="P:regulation of DNA-templated transcription"/>
    <property type="evidence" value="ECO:0007669"/>
    <property type="project" value="InterPro"/>
</dbReference>
<dbReference type="InterPro" id="IPR001789">
    <property type="entry name" value="Sig_transdc_resp-reg_receiver"/>
</dbReference>
<feature type="domain" description="GGDEF" evidence="5">
    <location>
        <begin position="325"/>
        <end position="458"/>
    </location>
</feature>
<dbReference type="Gene3D" id="3.30.450.20">
    <property type="entry name" value="PAS domain"/>
    <property type="match status" value="1"/>
</dbReference>
<dbReference type="SUPFAM" id="SSF141868">
    <property type="entry name" value="EAL domain-like"/>
    <property type="match status" value="1"/>
</dbReference>
<dbReference type="InterPro" id="IPR000014">
    <property type="entry name" value="PAS"/>
</dbReference>
<dbReference type="EMBL" id="JADJMH010000028">
    <property type="protein sequence ID" value="MBK7676851.1"/>
    <property type="molecule type" value="Genomic_DNA"/>
</dbReference>
<dbReference type="InterPro" id="IPR000160">
    <property type="entry name" value="GGDEF_dom"/>
</dbReference>
<dbReference type="PANTHER" id="PTHR44757:SF2">
    <property type="entry name" value="BIOFILM ARCHITECTURE MAINTENANCE PROTEIN MBAA"/>
    <property type="match status" value="1"/>
</dbReference>
<feature type="modified residue" description="4-aspartylphosphate" evidence="1">
    <location>
        <position position="71"/>
    </location>
</feature>
<dbReference type="Proteomes" id="UP000697998">
    <property type="component" value="Unassembled WGS sequence"/>
</dbReference>
<protein>
    <submittedName>
        <fullName evidence="6">EAL domain-containing protein</fullName>
    </submittedName>
</protein>
<dbReference type="InterPro" id="IPR035965">
    <property type="entry name" value="PAS-like_dom_sf"/>
</dbReference>
<dbReference type="SMART" id="SM00448">
    <property type="entry name" value="REC"/>
    <property type="match status" value="1"/>
</dbReference>
<dbReference type="NCBIfam" id="TIGR00254">
    <property type="entry name" value="GGDEF"/>
    <property type="match status" value="1"/>
</dbReference>
<organism evidence="6 7">
    <name type="scientific">Candidatus Accumulibacter proximus</name>
    <dbReference type="NCBI Taxonomy" id="2954385"/>
    <lineage>
        <taxon>Bacteria</taxon>
        <taxon>Pseudomonadati</taxon>
        <taxon>Pseudomonadota</taxon>
        <taxon>Betaproteobacteria</taxon>
        <taxon>Candidatus Accumulibacter</taxon>
    </lineage>
</organism>
<dbReference type="SUPFAM" id="SSF52172">
    <property type="entry name" value="CheY-like"/>
    <property type="match status" value="1"/>
</dbReference>
<dbReference type="Pfam" id="PF00989">
    <property type="entry name" value="PAS"/>
    <property type="match status" value="1"/>
</dbReference>
<dbReference type="FunFam" id="3.30.70.270:FF:000001">
    <property type="entry name" value="Diguanylate cyclase domain protein"/>
    <property type="match status" value="1"/>
</dbReference>
<dbReference type="InterPro" id="IPR011006">
    <property type="entry name" value="CheY-like_superfamily"/>
</dbReference>
<dbReference type="InterPro" id="IPR052155">
    <property type="entry name" value="Biofilm_reg_signaling"/>
</dbReference>